<keyword evidence="3" id="KW-0732">Signal</keyword>
<accession>A0A541BAB7</accession>
<dbReference type="NCBIfam" id="TIGR00481">
    <property type="entry name" value="YbhB/YbcL family Raf kinase inhibitor-like protein"/>
    <property type="match status" value="1"/>
</dbReference>
<feature type="signal peptide" evidence="3">
    <location>
        <begin position="1"/>
        <end position="16"/>
    </location>
</feature>
<dbReference type="AlphaFoldDB" id="A0A541BAB7"/>
<evidence type="ECO:0000256" key="1">
    <source>
        <dbReference type="ARBA" id="ARBA00007120"/>
    </source>
</evidence>
<dbReference type="OrthoDB" id="9797506at2"/>
<protein>
    <submittedName>
        <fullName evidence="4">YbhB/YbcL family Raf kinase inhibitor-like protein</fullName>
    </submittedName>
</protein>
<reference evidence="4 5" key="1">
    <citation type="submission" date="2019-06" db="EMBL/GenBank/DDBJ databases">
        <title>Rhodococcus spaelei sp. nov., isolated from a cave.</title>
        <authorList>
            <person name="Lee S.D."/>
        </authorList>
    </citation>
    <scope>NUCLEOTIDE SEQUENCE [LARGE SCALE GENOMIC DNA]</scope>
    <source>
        <strain evidence="4 5">C9-5</strain>
    </source>
</reference>
<dbReference type="EMBL" id="VIGH01000004">
    <property type="protein sequence ID" value="TQF69282.1"/>
    <property type="molecule type" value="Genomic_DNA"/>
</dbReference>
<evidence type="ECO:0000256" key="2">
    <source>
        <dbReference type="SAM" id="MobiDB-lite"/>
    </source>
</evidence>
<gene>
    <name evidence="4" type="ORF">FK531_11115</name>
</gene>
<feature type="region of interest" description="Disordered" evidence="2">
    <location>
        <begin position="23"/>
        <end position="46"/>
    </location>
</feature>
<dbReference type="InterPro" id="IPR008914">
    <property type="entry name" value="PEBP"/>
</dbReference>
<dbReference type="CDD" id="cd00865">
    <property type="entry name" value="PEBP_bact_arch"/>
    <property type="match status" value="1"/>
</dbReference>
<organism evidence="4 5">
    <name type="scientific">Rhodococcus spelaei</name>
    <dbReference type="NCBI Taxonomy" id="2546320"/>
    <lineage>
        <taxon>Bacteria</taxon>
        <taxon>Bacillati</taxon>
        <taxon>Actinomycetota</taxon>
        <taxon>Actinomycetes</taxon>
        <taxon>Mycobacteriales</taxon>
        <taxon>Nocardiaceae</taxon>
        <taxon>Rhodococcus</taxon>
    </lineage>
</organism>
<dbReference type="Proteomes" id="UP000316256">
    <property type="component" value="Unassembled WGS sequence"/>
</dbReference>
<name>A0A541BAB7_9NOCA</name>
<comment type="caution">
    <text evidence="4">The sequence shown here is derived from an EMBL/GenBank/DDBJ whole genome shotgun (WGS) entry which is preliminary data.</text>
</comment>
<sequence>MSYSARIIAAVVTATAAITLGTSGCSSESGDSAPNTSSSTQQVRSGIPDSAATFEASSPDVAEGQAIPRAQWADGFGCTEAGKAPRVRWSNAPAGTRSFAVTMFDRDAPTGSGFWHWVTWDIGAQATELGDGAAAVAGTNDAGATGYLGACPPSGDRAHNYVITVLALDTPSLALPASTPPAVATFTMNSHVIGYARLTASAERP</sequence>
<dbReference type="Gene3D" id="3.90.280.10">
    <property type="entry name" value="PEBP-like"/>
    <property type="match status" value="1"/>
</dbReference>
<comment type="similarity">
    <text evidence="1">Belongs to the UPF0098 family.</text>
</comment>
<dbReference type="RefSeq" id="WP_142099188.1">
    <property type="nucleotide sequence ID" value="NZ_VIGH01000004.1"/>
</dbReference>
<keyword evidence="5" id="KW-1185">Reference proteome</keyword>
<proteinExistence type="inferred from homology"/>
<dbReference type="PANTHER" id="PTHR30289:SF1">
    <property type="entry name" value="PEBP (PHOSPHATIDYLETHANOLAMINE-BINDING PROTEIN) FAMILY PROTEIN"/>
    <property type="match status" value="1"/>
</dbReference>
<dbReference type="PROSITE" id="PS51257">
    <property type="entry name" value="PROKAR_LIPOPROTEIN"/>
    <property type="match status" value="1"/>
</dbReference>
<evidence type="ECO:0000313" key="4">
    <source>
        <dbReference type="EMBL" id="TQF69282.1"/>
    </source>
</evidence>
<dbReference type="PANTHER" id="PTHR30289">
    <property type="entry name" value="UNCHARACTERIZED PROTEIN YBCL-RELATED"/>
    <property type="match status" value="1"/>
</dbReference>
<feature type="compositionally biased region" description="Polar residues" evidence="2">
    <location>
        <begin position="23"/>
        <end position="44"/>
    </location>
</feature>
<dbReference type="InterPro" id="IPR005247">
    <property type="entry name" value="YbhB_YbcL/LppC-like"/>
</dbReference>
<feature type="chain" id="PRO_5038918830" evidence="3">
    <location>
        <begin position="17"/>
        <end position="205"/>
    </location>
</feature>
<evidence type="ECO:0000313" key="5">
    <source>
        <dbReference type="Proteomes" id="UP000316256"/>
    </source>
</evidence>
<dbReference type="SUPFAM" id="SSF49777">
    <property type="entry name" value="PEBP-like"/>
    <property type="match status" value="1"/>
</dbReference>
<dbReference type="Pfam" id="PF01161">
    <property type="entry name" value="PBP"/>
    <property type="match status" value="1"/>
</dbReference>
<dbReference type="InterPro" id="IPR036610">
    <property type="entry name" value="PEBP-like_sf"/>
</dbReference>
<evidence type="ECO:0000256" key="3">
    <source>
        <dbReference type="SAM" id="SignalP"/>
    </source>
</evidence>